<dbReference type="GO" id="GO:0006338">
    <property type="term" value="P:chromatin remodeling"/>
    <property type="evidence" value="ECO:0007669"/>
    <property type="project" value="InterPro"/>
</dbReference>
<dbReference type="PANTHER" id="PTHR16062">
    <property type="entry name" value="SWI/SNF-RELATED"/>
    <property type="match status" value="1"/>
</dbReference>
<dbReference type="RefSeq" id="XP_042994998.1">
    <property type="nucleotide sequence ID" value="XM_043139064.1"/>
</dbReference>
<evidence type="ECO:0000256" key="4">
    <source>
        <dbReference type="ARBA" id="ARBA00023015"/>
    </source>
</evidence>
<keyword evidence="12" id="KW-1185">Reference proteome</keyword>
<dbReference type="Proteomes" id="UP000027002">
    <property type="component" value="Chromosome 1"/>
</dbReference>
<dbReference type="SMART" id="SM00297">
    <property type="entry name" value="BROMO"/>
    <property type="match status" value="2"/>
</dbReference>
<dbReference type="OrthoDB" id="6017at2759"/>
<feature type="compositionally biased region" description="Pro residues" evidence="9">
    <location>
        <begin position="517"/>
        <end position="526"/>
    </location>
</feature>
<keyword evidence="5 8" id="KW-0103">Bromodomain</keyword>
<dbReference type="GO" id="GO:0016586">
    <property type="term" value="C:RSC-type complex"/>
    <property type="evidence" value="ECO:0007669"/>
    <property type="project" value="InterPro"/>
</dbReference>
<evidence type="ECO:0000256" key="8">
    <source>
        <dbReference type="PROSITE-ProRule" id="PRU00035"/>
    </source>
</evidence>
<reference evidence="11" key="1">
    <citation type="submission" date="2020-03" db="EMBL/GenBank/DDBJ databases">
        <title>A mixture of massive structural variations and highly conserved coding sequences in Ustilaginoidea virens genome.</title>
        <authorList>
            <person name="Zhang K."/>
            <person name="Zhao Z."/>
            <person name="Zhang Z."/>
            <person name="Li Y."/>
            <person name="Hsiang T."/>
            <person name="Sun W."/>
        </authorList>
    </citation>
    <scope>NUCLEOTIDE SEQUENCE</scope>
    <source>
        <strain evidence="11">UV-8b</strain>
    </source>
</reference>
<dbReference type="AlphaFoldDB" id="A0A8E5HL98"/>
<evidence type="ECO:0000313" key="11">
    <source>
        <dbReference type="EMBL" id="QUC17325.1"/>
    </source>
</evidence>
<gene>
    <name evidence="11" type="ORF">UV8b_01566</name>
</gene>
<dbReference type="SUPFAM" id="SSF47370">
    <property type="entry name" value="Bromodomain"/>
    <property type="match status" value="2"/>
</dbReference>
<dbReference type="CDD" id="cd04369">
    <property type="entry name" value="Bromodomain"/>
    <property type="match status" value="2"/>
</dbReference>
<dbReference type="Pfam" id="PF22994">
    <property type="entry name" value="RSC4_Ig_like"/>
    <property type="match status" value="1"/>
</dbReference>
<dbReference type="InterPro" id="IPR001487">
    <property type="entry name" value="Bromodomain"/>
</dbReference>
<proteinExistence type="predicted"/>
<evidence type="ECO:0000256" key="7">
    <source>
        <dbReference type="ARBA" id="ARBA00023242"/>
    </source>
</evidence>
<name>A0A8E5HL98_USTVR</name>
<feature type="compositionally biased region" description="Polar residues" evidence="9">
    <location>
        <begin position="436"/>
        <end position="463"/>
    </location>
</feature>
<feature type="domain" description="Bromo" evidence="10">
    <location>
        <begin position="57"/>
        <end position="127"/>
    </location>
</feature>
<dbReference type="GeneID" id="66062344"/>
<feature type="region of interest" description="Disordered" evidence="9">
    <location>
        <begin position="1"/>
        <end position="21"/>
    </location>
</feature>
<dbReference type="InterPro" id="IPR036427">
    <property type="entry name" value="Bromodomain-like_sf"/>
</dbReference>
<evidence type="ECO:0000256" key="5">
    <source>
        <dbReference type="ARBA" id="ARBA00023117"/>
    </source>
</evidence>
<evidence type="ECO:0000313" key="12">
    <source>
        <dbReference type="Proteomes" id="UP000027002"/>
    </source>
</evidence>
<keyword evidence="6" id="KW-0804">Transcription</keyword>
<dbReference type="InterPro" id="IPR054551">
    <property type="entry name" value="RSC4_Ig-like"/>
</dbReference>
<dbReference type="Pfam" id="PF00439">
    <property type="entry name" value="Bromodomain"/>
    <property type="match status" value="2"/>
</dbReference>
<dbReference type="GO" id="GO:0003682">
    <property type="term" value="F:chromatin binding"/>
    <property type="evidence" value="ECO:0007669"/>
    <property type="project" value="TreeGrafter"/>
</dbReference>
<evidence type="ECO:0000256" key="6">
    <source>
        <dbReference type="ARBA" id="ARBA00023163"/>
    </source>
</evidence>
<evidence type="ECO:0000256" key="2">
    <source>
        <dbReference type="ARBA" id="ARBA00022737"/>
    </source>
</evidence>
<dbReference type="PROSITE" id="PS50014">
    <property type="entry name" value="BROMODOMAIN_2"/>
    <property type="match status" value="2"/>
</dbReference>
<dbReference type="PANTHER" id="PTHR16062:SF19">
    <property type="entry name" value="PROTEIN POLYBROMO-1"/>
    <property type="match status" value="1"/>
</dbReference>
<dbReference type="FunFam" id="1.20.920.10:FF:000083">
    <property type="entry name" value="WGS project CABT00000000 data, contig 2.8"/>
    <property type="match status" value="1"/>
</dbReference>
<accession>A0A8E5HL98</accession>
<protein>
    <recommendedName>
        <fullName evidence="10">Bromo domain-containing protein</fullName>
    </recommendedName>
</protein>
<evidence type="ECO:0000256" key="3">
    <source>
        <dbReference type="ARBA" id="ARBA00022853"/>
    </source>
</evidence>
<feature type="compositionally biased region" description="Low complexity" evidence="9">
    <location>
        <begin position="465"/>
        <end position="486"/>
    </location>
</feature>
<organism evidence="11 12">
    <name type="scientific">Ustilaginoidea virens</name>
    <name type="common">Rice false smut fungus</name>
    <name type="synonym">Villosiclava virens</name>
    <dbReference type="NCBI Taxonomy" id="1159556"/>
    <lineage>
        <taxon>Eukaryota</taxon>
        <taxon>Fungi</taxon>
        <taxon>Dikarya</taxon>
        <taxon>Ascomycota</taxon>
        <taxon>Pezizomycotina</taxon>
        <taxon>Sordariomycetes</taxon>
        <taxon>Hypocreomycetidae</taxon>
        <taxon>Hypocreales</taxon>
        <taxon>Clavicipitaceae</taxon>
        <taxon>Ustilaginoidea</taxon>
    </lineage>
</organism>
<dbReference type="EMBL" id="CP072753">
    <property type="protein sequence ID" value="QUC17325.1"/>
    <property type="molecule type" value="Genomic_DNA"/>
</dbReference>
<evidence type="ECO:0000259" key="10">
    <source>
        <dbReference type="PROSITE" id="PS50014"/>
    </source>
</evidence>
<keyword evidence="7" id="KW-0539">Nucleus</keyword>
<dbReference type="GO" id="GO:0006368">
    <property type="term" value="P:transcription elongation by RNA polymerase II"/>
    <property type="evidence" value="ECO:0007669"/>
    <property type="project" value="TreeGrafter"/>
</dbReference>
<dbReference type="Gene3D" id="1.20.920.10">
    <property type="entry name" value="Bromodomain-like"/>
    <property type="match status" value="2"/>
</dbReference>
<sequence>MDSKRKANGHAAVEVDDRSAKRRKLAEFDLSKAESRESTTAYGNAFLEQIRRTQDKSGRLVATYFEKLLPRAGNEEYYKRTRMPIALETVEEKLSKGYFKNLAELESYFKRMIANAKEFYPRSSAVFDDAERVRKALSNYMTKNNPAYQTRNYQAVATPLPPENGEEEQGQEEEQEQKQDEELDATDDDAKGEDEEKEGGNVKEEEDRGEDEEEEGEEEEEEEEEQEEQEAEPTSRRRPIILKRNGPGRLSRNSTGFADSPRRAKPNGRPDYEYHNVPFKGLSFQQAQEKLVEELLRYKEPEYDGFFEPFVNLPPRSLKDYYRVVADPLSLKKLQKEVLGIQGRGEPTGISVFKSWSALEDRAKLLWTNAYFYNEEGSEIYDLAQELEKAFNELLNKARAAVQEPTQAKIKLKVGQNGAAASSKRVSIHVGGRASTVDSPAPQTTQSVESPSSGSLVNGTAKQTAALNAPPSASLSVSSPSPSAHPGLKAEENSRLSPAVSGQTTTKTVMGPATPMAQPPATPGPPLMQSTNPMANGYLEPKRLRAPGKGIQDALISRLRIQLHPSTQAEQPVLLDILPLPREMSQSATVNLPASINRVFILAQLPDFLQDRQYSLWLLVDKQPLKPCLQPLPNQLLQERAFDVMLHPGINVIEAHLIAAVPRHERENAGGSEVELEIFTAFANVLRH</sequence>
<evidence type="ECO:0000256" key="9">
    <source>
        <dbReference type="SAM" id="MobiDB-lite"/>
    </source>
</evidence>
<keyword evidence="2" id="KW-0677">Repeat</keyword>
<comment type="subcellular location">
    <subcellularLocation>
        <location evidence="1">Nucleus</location>
    </subcellularLocation>
</comment>
<feature type="compositionally biased region" description="Acidic residues" evidence="9">
    <location>
        <begin position="164"/>
        <end position="197"/>
    </location>
</feature>
<keyword evidence="4" id="KW-0805">Transcription regulation</keyword>
<feature type="region of interest" description="Disordered" evidence="9">
    <location>
        <begin position="423"/>
        <end position="529"/>
    </location>
</feature>
<dbReference type="KEGG" id="uvi:66062344"/>
<feature type="compositionally biased region" description="Acidic residues" evidence="9">
    <location>
        <begin position="207"/>
        <end position="231"/>
    </location>
</feature>
<feature type="region of interest" description="Disordered" evidence="9">
    <location>
        <begin position="157"/>
        <end position="274"/>
    </location>
</feature>
<feature type="domain" description="Bromo" evidence="10">
    <location>
        <begin position="299"/>
        <end position="381"/>
    </location>
</feature>
<evidence type="ECO:0000256" key="1">
    <source>
        <dbReference type="ARBA" id="ARBA00004123"/>
    </source>
</evidence>
<dbReference type="InterPro" id="IPR037382">
    <property type="entry name" value="Rsc/polybromo"/>
</dbReference>
<keyword evidence="3" id="KW-0156">Chromatin regulator</keyword>